<dbReference type="GO" id="GO:0070573">
    <property type="term" value="F:metallodipeptidase activity"/>
    <property type="evidence" value="ECO:0007669"/>
    <property type="project" value="InterPro"/>
</dbReference>
<dbReference type="Gene3D" id="3.20.20.140">
    <property type="entry name" value="Metal-dependent hydrolases"/>
    <property type="match status" value="1"/>
</dbReference>
<proteinExistence type="predicted"/>
<dbReference type="STRING" id="29563.SAMN02983006_01736"/>
<dbReference type="InterPro" id="IPR008257">
    <property type="entry name" value="Pept_M19"/>
</dbReference>
<dbReference type="CDD" id="cd01301">
    <property type="entry name" value="rDP_like"/>
    <property type="match status" value="1"/>
</dbReference>
<evidence type="ECO:0000313" key="1">
    <source>
        <dbReference type="EMBL" id="SFL66955.1"/>
    </source>
</evidence>
<dbReference type="Pfam" id="PF01244">
    <property type="entry name" value="Peptidase_M19"/>
    <property type="match status" value="1"/>
</dbReference>
<dbReference type="InterPro" id="IPR032466">
    <property type="entry name" value="Metal_Hydrolase"/>
</dbReference>
<organism evidence="1 2">
    <name type="scientific">Halanaerobium salsuginis</name>
    <dbReference type="NCBI Taxonomy" id="29563"/>
    <lineage>
        <taxon>Bacteria</taxon>
        <taxon>Bacillati</taxon>
        <taxon>Bacillota</taxon>
        <taxon>Clostridia</taxon>
        <taxon>Halanaerobiales</taxon>
        <taxon>Halanaerobiaceae</taxon>
        <taxon>Halanaerobium</taxon>
    </lineage>
</organism>
<sequence length="326" mass="36844">MRYIDLHCDSLLKIFNKSEQENLFENNNLSVDFKSLQQGEALAQFFAIFMPDEETLTELKLEEINDDLYIDRAVNILEQEVTQHNQIVALAKNYQDIIVNQQQGKISALLTIEDGRSVAGNLDKLKRYYKKGIRLITLTWNYENCFGYPNSTNPAQMARGLKDFGIEAVQYMNQLGMLIDVSHLSDGGFYDVAQYSSKPFIASHSNARSLANHPRNLTDQMIIKIAEKGGVIGLNFAPYFLNKDSTNSKSSIERMIAHLNYLKNIGGENVLALGTDFDGIHGNLEIASSKQMPLLFKALARSGWNIDLIEKFAFKNSMRVIKEVLS</sequence>
<dbReference type="PROSITE" id="PS51365">
    <property type="entry name" value="RENAL_DIPEPTIDASE_2"/>
    <property type="match status" value="1"/>
</dbReference>
<name>A0A1I4JK37_9FIRM</name>
<dbReference type="OrthoDB" id="9804920at2"/>
<accession>A0A1I4JK37</accession>
<dbReference type="PANTHER" id="PTHR10443:SF12">
    <property type="entry name" value="DIPEPTIDASE"/>
    <property type="match status" value="1"/>
</dbReference>
<gene>
    <name evidence="1" type="ORF">SAMN02983006_01736</name>
</gene>
<dbReference type="PANTHER" id="PTHR10443">
    <property type="entry name" value="MICROSOMAL DIPEPTIDASE"/>
    <property type="match status" value="1"/>
</dbReference>
<dbReference type="RefSeq" id="WP_089861826.1">
    <property type="nucleotide sequence ID" value="NZ_FOTI01000023.1"/>
</dbReference>
<dbReference type="EMBL" id="FOTI01000023">
    <property type="protein sequence ID" value="SFL66955.1"/>
    <property type="molecule type" value="Genomic_DNA"/>
</dbReference>
<protein>
    <submittedName>
        <fullName evidence="1">Membrane dipeptidase</fullName>
    </submittedName>
</protein>
<dbReference type="Proteomes" id="UP000199006">
    <property type="component" value="Unassembled WGS sequence"/>
</dbReference>
<evidence type="ECO:0000313" key="2">
    <source>
        <dbReference type="Proteomes" id="UP000199006"/>
    </source>
</evidence>
<dbReference type="SUPFAM" id="SSF51556">
    <property type="entry name" value="Metallo-dependent hydrolases"/>
    <property type="match status" value="1"/>
</dbReference>
<keyword evidence="2" id="KW-1185">Reference proteome</keyword>
<reference evidence="1 2" key="1">
    <citation type="submission" date="2016-10" db="EMBL/GenBank/DDBJ databases">
        <authorList>
            <person name="de Groot N.N."/>
        </authorList>
    </citation>
    <scope>NUCLEOTIDE SEQUENCE [LARGE SCALE GENOMIC DNA]</scope>
    <source>
        <strain evidence="1 2">ATCC 51327</strain>
    </source>
</reference>
<dbReference type="GO" id="GO:0006508">
    <property type="term" value="P:proteolysis"/>
    <property type="evidence" value="ECO:0007669"/>
    <property type="project" value="InterPro"/>
</dbReference>
<dbReference type="AlphaFoldDB" id="A0A1I4JK37"/>